<dbReference type="PANTHER" id="PTHR42901">
    <property type="entry name" value="ALCOHOL DEHYDROGENASE"/>
    <property type="match status" value="1"/>
</dbReference>
<reference evidence="4 5" key="1">
    <citation type="submission" date="2020-08" db="EMBL/GenBank/DDBJ databases">
        <title>The Agave Microbiome: Exploring the role of microbial communities in plant adaptations to desert environments.</title>
        <authorList>
            <person name="Partida-Martinez L.P."/>
        </authorList>
    </citation>
    <scope>NUCLEOTIDE SEQUENCE [LARGE SCALE GENOMIC DNA]</scope>
    <source>
        <strain evidence="4 5">AS2.23</strain>
    </source>
</reference>
<evidence type="ECO:0000313" key="4">
    <source>
        <dbReference type="EMBL" id="MBB2901898.1"/>
    </source>
</evidence>
<reference evidence="4 5" key="2">
    <citation type="submission" date="2020-08" db="EMBL/GenBank/DDBJ databases">
        <authorList>
            <person name="Partida-Martinez L."/>
            <person name="Huntemann M."/>
            <person name="Clum A."/>
            <person name="Wang J."/>
            <person name="Palaniappan K."/>
            <person name="Ritter S."/>
            <person name="Chen I.-M."/>
            <person name="Stamatis D."/>
            <person name="Reddy T."/>
            <person name="O'Malley R."/>
            <person name="Daum C."/>
            <person name="Shapiro N."/>
            <person name="Ivanova N."/>
            <person name="Kyrpides N."/>
            <person name="Woyke T."/>
        </authorList>
    </citation>
    <scope>NUCLEOTIDE SEQUENCE [LARGE SCALE GENOMIC DNA]</scope>
    <source>
        <strain evidence="4 5">AS2.23</strain>
    </source>
</reference>
<dbReference type="AlphaFoldDB" id="A0A7W4TMX0"/>
<comment type="similarity">
    <text evidence="1">Belongs to the short-chain dehydrogenases/reductases (SDR) family.</text>
</comment>
<dbReference type="Proteomes" id="UP000533269">
    <property type="component" value="Unassembled WGS sequence"/>
</dbReference>
<name>A0A7W4TMX0_KINRA</name>
<evidence type="ECO:0000256" key="1">
    <source>
        <dbReference type="ARBA" id="ARBA00006484"/>
    </source>
</evidence>
<dbReference type="InterPro" id="IPR057326">
    <property type="entry name" value="KR_dom"/>
</dbReference>
<dbReference type="GO" id="GO:0016616">
    <property type="term" value="F:oxidoreductase activity, acting on the CH-OH group of donors, NAD or NADP as acceptor"/>
    <property type="evidence" value="ECO:0007669"/>
    <property type="project" value="UniProtKB-ARBA"/>
</dbReference>
<dbReference type="FunFam" id="3.40.50.720:FF:000047">
    <property type="entry name" value="NADP-dependent L-serine/L-allo-threonine dehydrogenase"/>
    <property type="match status" value="1"/>
</dbReference>
<protein>
    <submittedName>
        <fullName evidence="4">NADP-dependent 3-hydroxy acid dehydrogenase YdfG</fullName>
    </submittedName>
</protein>
<proteinExistence type="inferred from homology"/>
<evidence type="ECO:0000313" key="5">
    <source>
        <dbReference type="Proteomes" id="UP000533269"/>
    </source>
</evidence>
<dbReference type="EMBL" id="JACHVY010000002">
    <property type="protein sequence ID" value="MBB2901898.1"/>
    <property type="molecule type" value="Genomic_DNA"/>
</dbReference>
<dbReference type="InterPro" id="IPR036291">
    <property type="entry name" value="NAD(P)-bd_dom_sf"/>
</dbReference>
<dbReference type="InterPro" id="IPR002347">
    <property type="entry name" value="SDR_fam"/>
</dbReference>
<gene>
    <name evidence="4" type="ORF">FHR75_002713</name>
</gene>
<accession>A0A7W4TMX0</accession>
<comment type="caution">
    <text evidence="4">The sequence shown here is derived from an EMBL/GenBank/DDBJ whole genome shotgun (WGS) entry which is preliminary data.</text>
</comment>
<feature type="domain" description="Ketoreductase" evidence="3">
    <location>
        <begin position="15"/>
        <end position="191"/>
    </location>
</feature>
<dbReference type="PANTHER" id="PTHR42901:SF1">
    <property type="entry name" value="ALCOHOL DEHYDROGENASE"/>
    <property type="match status" value="1"/>
</dbReference>
<dbReference type="PRINTS" id="PR00081">
    <property type="entry name" value="GDHRDH"/>
</dbReference>
<evidence type="ECO:0000256" key="2">
    <source>
        <dbReference type="ARBA" id="ARBA00023002"/>
    </source>
</evidence>
<dbReference type="Gene3D" id="3.40.50.720">
    <property type="entry name" value="NAD(P)-binding Rossmann-like Domain"/>
    <property type="match status" value="1"/>
</dbReference>
<dbReference type="RefSeq" id="WP_183391832.1">
    <property type="nucleotide sequence ID" value="NZ_JACHVY010000002.1"/>
</dbReference>
<keyword evidence="2" id="KW-0560">Oxidoreductase</keyword>
<dbReference type="SMART" id="SM00822">
    <property type="entry name" value="PKS_KR"/>
    <property type="match status" value="1"/>
</dbReference>
<dbReference type="Pfam" id="PF00106">
    <property type="entry name" value="adh_short"/>
    <property type="match status" value="1"/>
</dbReference>
<sequence>MAPQTTDAPQTPRRRTALVTGASSGIGAATVRALAAAGFDTVAAARRVERCEELAREVGGRAVALDVTDAASVAAMAAQVGDVDVVVHSAGGAFGSDTVENGDPEGWKAMYDVNVVGVLRVHQALLAGMRRGGNGHVVVLGSIAGFEVYPGGGGYTAVKHGVNALCRTLRQELLGEPVRVTEIAPGMVETEFSVVRLGSAEAAGKVYQGLTPLTAEDVADVIAFAVTRPAHVDLDKVVLRPIAQADAAHVHRVPPGA</sequence>
<dbReference type="SUPFAM" id="SSF51735">
    <property type="entry name" value="NAD(P)-binding Rossmann-fold domains"/>
    <property type="match status" value="1"/>
</dbReference>
<evidence type="ECO:0000259" key="3">
    <source>
        <dbReference type="SMART" id="SM00822"/>
    </source>
</evidence>
<organism evidence="4 5">
    <name type="scientific">Kineococcus radiotolerans</name>
    <dbReference type="NCBI Taxonomy" id="131568"/>
    <lineage>
        <taxon>Bacteria</taxon>
        <taxon>Bacillati</taxon>
        <taxon>Actinomycetota</taxon>
        <taxon>Actinomycetes</taxon>
        <taxon>Kineosporiales</taxon>
        <taxon>Kineosporiaceae</taxon>
        <taxon>Kineococcus</taxon>
    </lineage>
</organism>